<gene>
    <name evidence="10" type="ORF">GPECTOR_1g635</name>
</gene>
<feature type="region of interest" description="Disordered" evidence="9">
    <location>
        <begin position="283"/>
        <end position="304"/>
    </location>
</feature>
<evidence type="ECO:0000313" key="11">
    <source>
        <dbReference type="Proteomes" id="UP000075714"/>
    </source>
</evidence>
<feature type="compositionally biased region" description="Low complexity" evidence="9">
    <location>
        <begin position="886"/>
        <end position="895"/>
    </location>
</feature>
<organism evidence="10 11">
    <name type="scientific">Gonium pectorale</name>
    <name type="common">Green alga</name>
    <dbReference type="NCBI Taxonomy" id="33097"/>
    <lineage>
        <taxon>Eukaryota</taxon>
        <taxon>Viridiplantae</taxon>
        <taxon>Chlorophyta</taxon>
        <taxon>core chlorophytes</taxon>
        <taxon>Chlorophyceae</taxon>
        <taxon>CS clade</taxon>
        <taxon>Chlamydomonadales</taxon>
        <taxon>Volvocaceae</taxon>
        <taxon>Gonium</taxon>
    </lineage>
</organism>
<keyword evidence="7" id="KW-0966">Cell projection</keyword>
<keyword evidence="4" id="KW-0970">Cilium biogenesis/degradation</keyword>
<dbReference type="Gene3D" id="1.10.287.1490">
    <property type="match status" value="1"/>
</dbReference>
<feature type="coiled-coil region" evidence="8">
    <location>
        <begin position="311"/>
        <end position="366"/>
    </location>
</feature>
<evidence type="ECO:0000313" key="10">
    <source>
        <dbReference type="EMBL" id="KXZ56705.1"/>
    </source>
</evidence>
<dbReference type="Proteomes" id="UP000075714">
    <property type="component" value="Unassembled WGS sequence"/>
</dbReference>
<keyword evidence="5 8" id="KW-0175">Coiled coil</keyword>
<keyword evidence="3" id="KW-0963">Cytoplasm</keyword>
<evidence type="ECO:0000256" key="7">
    <source>
        <dbReference type="ARBA" id="ARBA00023273"/>
    </source>
</evidence>
<evidence type="ECO:0000256" key="5">
    <source>
        <dbReference type="ARBA" id="ARBA00023054"/>
    </source>
</evidence>
<dbReference type="GO" id="GO:0030030">
    <property type="term" value="P:cell projection organization"/>
    <property type="evidence" value="ECO:0007669"/>
    <property type="project" value="UniProtKB-KW"/>
</dbReference>
<evidence type="ECO:0000256" key="6">
    <source>
        <dbReference type="ARBA" id="ARBA00023212"/>
    </source>
</evidence>
<feature type="coiled-coil region" evidence="8">
    <location>
        <begin position="974"/>
        <end position="1035"/>
    </location>
</feature>
<feature type="coiled-coil region" evidence="8">
    <location>
        <begin position="1126"/>
        <end position="1178"/>
    </location>
</feature>
<feature type="coiled-coil region" evidence="8">
    <location>
        <begin position="134"/>
        <end position="277"/>
    </location>
</feature>
<evidence type="ECO:0000256" key="2">
    <source>
        <dbReference type="ARBA" id="ARBA00004300"/>
    </source>
</evidence>
<evidence type="ECO:0000256" key="8">
    <source>
        <dbReference type="SAM" id="Coils"/>
    </source>
</evidence>
<keyword evidence="11" id="KW-1185">Reference proteome</keyword>
<dbReference type="EMBL" id="LSYV01000002">
    <property type="protein sequence ID" value="KXZ56705.1"/>
    <property type="molecule type" value="Genomic_DNA"/>
</dbReference>
<comment type="subcellular location">
    <subcellularLocation>
        <location evidence="1">Cytoplasm</location>
        <location evidence="1">Cytoskeleton</location>
        <location evidence="1">Cilium basal body</location>
    </subcellularLocation>
    <subcellularLocation>
        <location evidence="2">Cytoplasm</location>
        <location evidence="2">Cytoskeleton</location>
        <location evidence="2">Microtubule organizing center</location>
        <location evidence="2">Centrosome</location>
    </subcellularLocation>
</comment>
<feature type="coiled-coil region" evidence="8">
    <location>
        <begin position="65"/>
        <end position="92"/>
    </location>
</feature>
<dbReference type="PANTHER" id="PTHR18879:SF20">
    <property type="entry name" value="CENTROSOMAL PROTEIN OF 290 KDA"/>
    <property type="match status" value="1"/>
</dbReference>
<evidence type="ECO:0000256" key="3">
    <source>
        <dbReference type="ARBA" id="ARBA00022490"/>
    </source>
</evidence>
<feature type="region of interest" description="Disordered" evidence="9">
    <location>
        <begin position="703"/>
        <end position="779"/>
    </location>
</feature>
<feature type="region of interest" description="Disordered" evidence="9">
    <location>
        <begin position="886"/>
        <end position="907"/>
    </location>
</feature>
<feature type="compositionally biased region" description="Gly residues" evidence="9">
    <location>
        <begin position="716"/>
        <end position="735"/>
    </location>
</feature>
<keyword evidence="6" id="KW-0206">Cytoskeleton</keyword>
<evidence type="ECO:0000256" key="1">
    <source>
        <dbReference type="ARBA" id="ARBA00004120"/>
    </source>
</evidence>
<dbReference type="STRING" id="33097.A0A150H3U7"/>
<comment type="caution">
    <text evidence="10">The sequence shown here is derived from an EMBL/GenBank/DDBJ whole genome shotgun (WGS) entry which is preliminary data.</text>
</comment>
<dbReference type="OrthoDB" id="6351660at2759"/>
<dbReference type="InterPro" id="IPR026201">
    <property type="entry name" value="Cep290"/>
</dbReference>
<reference evidence="11" key="1">
    <citation type="journal article" date="2016" name="Nat. Commun.">
        <title>The Gonium pectorale genome demonstrates co-option of cell cycle regulation during the evolution of multicellularity.</title>
        <authorList>
            <person name="Hanschen E.R."/>
            <person name="Marriage T.N."/>
            <person name="Ferris P.J."/>
            <person name="Hamaji T."/>
            <person name="Toyoda A."/>
            <person name="Fujiyama A."/>
            <person name="Neme R."/>
            <person name="Noguchi H."/>
            <person name="Minakuchi Y."/>
            <person name="Suzuki M."/>
            <person name="Kawai-Toyooka H."/>
            <person name="Smith D.R."/>
            <person name="Sparks H."/>
            <person name="Anderson J."/>
            <person name="Bakaric R."/>
            <person name="Luria V."/>
            <person name="Karger A."/>
            <person name="Kirschner M.W."/>
            <person name="Durand P.M."/>
            <person name="Michod R.E."/>
            <person name="Nozaki H."/>
            <person name="Olson B.J."/>
        </authorList>
    </citation>
    <scope>NUCLEOTIDE SEQUENCE [LARGE SCALE GENOMIC DNA]</scope>
    <source>
        <strain evidence="11">NIES-2863</strain>
    </source>
</reference>
<proteinExistence type="predicted"/>
<evidence type="ECO:0000256" key="4">
    <source>
        <dbReference type="ARBA" id="ARBA00022794"/>
    </source>
</evidence>
<protein>
    <submittedName>
        <fullName evidence="10">Uncharacterized protein</fullName>
    </submittedName>
</protein>
<dbReference type="AlphaFoldDB" id="A0A150H3U7"/>
<accession>A0A150H3U7</accession>
<name>A0A150H3U7_GONPE</name>
<evidence type="ECO:0000256" key="9">
    <source>
        <dbReference type="SAM" id="MobiDB-lite"/>
    </source>
</evidence>
<dbReference type="PANTHER" id="PTHR18879">
    <property type="entry name" value="CENTROSOMAL PROTEIN OF 290 KDA"/>
    <property type="match status" value="1"/>
</dbReference>
<feature type="compositionally biased region" description="Basic and acidic residues" evidence="9">
    <location>
        <begin position="283"/>
        <end position="293"/>
    </location>
</feature>
<sequence length="1192" mass="133207">MPLQEAERRAEAATRDRVRFLAEITNLKAALRDMSGRSEKATLIGKLHLELDHSRAKESLARNALNRSELQRIELEKEVRRQKQELANLTGRMVAHQDHAAWSDRQRHEAQAQLQVSLAGRTETWKARLWARKLEQLKHRNDMLADGLEVARNRVLRTEDARQEAELRLAAIEDMASLANRGPSELAREVARLGEQLLQLRLEKGKLSREDMLLKEKVHYLERVNAELHDLLEKYEAEYFQSQSQLEADRAAADNRAVGLQEEVVKLQERINVLLAARDLGDGDGKGLRESRSGEAAGMKDASARGTLATRDELIAMIDALKVAREEAEHLRTDRARLQTDYDGVMGELEDVRRHHKDALDRLTQQSEALLYALNQFKTKGADATVFDQMKAVAEATINELRQRIKDRDTIIKRLHKQLEDDAAHALARHNEDRAEIERLNQKLFERNDADIQGLKSVLDRLPLKQAGQQVPEEQLRLRDALDRAQDMITVLKNRIEQKDAAIDVLKLNYEQQIKQLQDELLRVRTEAEAKVVARDEGPTKAKLQKLSGQLKMKDEMLRQLKAAIKALESKLTQVMKEHADEKMQASSWQAQERMQEQLQRITEERDDLARRLGLAEDNVTAAAGSDQHLQEQVQVLQMRIQEEIETRTRIEIQLASVREELQKFKDAREAVVDLTTGMSIEAKRQIEELQRRINVLEKQNTALKRKQLPDEAAGPGPGGGSGGGDDQDGPGGGRRATSRGPPSRRTVAATARQEHDSGGGAEDQAGADSNPEAEERRERALIQWEEGKKLNTKIESLRKQLAAKSNEVVTLQKELERRAAQAASVQAEADKQAAAIRDLTEKLRRAQEAPRNDKAKLQECMERLVTVEESRDSLSAEVARLKQQLQATSGASTSGAGGLPPSPGGAQLKREEEVLELRLQRDQLQLQVRRLKERLAEMGAGADAGVTGTTGRRAGSAGARLAGAAGTMTAGREAELMSTINNLKTALEKATANTTSTAKYMAEVAKRKEVTRDLEAVRIELERLKQQFAASSRMVAELQYANAELRRQLRAAPQAAAAGGQVAGAASHGVGVAELGVQLSNMEMLLGQRDEEVAALREALVQRDAELEDLRGLDGRPSSSGGPEVASLRRQLRELEAENEDLRNELNAFDPSFWDEVMVMKQEHAELTRTVADYEELIVEMHASRLPAHIL</sequence>